<dbReference type="EMBL" id="AHOP02000001">
    <property type="protein sequence ID" value="EMO43015.1"/>
    <property type="molecule type" value="Genomic_DNA"/>
</dbReference>
<feature type="transmembrane region" description="Helical" evidence="1">
    <location>
        <begin position="162"/>
        <end position="179"/>
    </location>
</feature>
<feature type="transmembrane region" description="Helical" evidence="1">
    <location>
        <begin position="241"/>
        <end position="267"/>
    </location>
</feature>
<keyword evidence="1" id="KW-0472">Membrane</keyword>
<accession>M6UES1</accession>
<feature type="transmembrane region" description="Helical" evidence="1">
    <location>
        <begin position="473"/>
        <end position="492"/>
    </location>
</feature>
<protein>
    <submittedName>
        <fullName evidence="2">Putative membrane protein</fullName>
    </submittedName>
</protein>
<feature type="transmembrane region" description="Helical" evidence="1">
    <location>
        <begin position="404"/>
        <end position="430"/>
    </location>
</feature>
<feature type="transmembrane region" description="Helical" evidence="1">
    <location>
        <begin position="288"/>
        <end position="311"/>
    </location>
</feature>
<evidence type="ECO:0000313" key="3">
    <source>
        <dbReference type="Proteomes" id="UP000012153"/>
    </source>
</evidence>
<feature type="transmembrane region" description="Helical" evidence="1">
    <location>
        <begin position="37"/>
        <end position="66"/>
    </location>
</feature>
<dbReference type="AlphaFoldDB" id="M6UES1"/>
<evidence type="ECO:0000313" key="2">
    <source>
        <dbReference type="EMBL" id="EMO43015.1"/>
    </source>
</evidence>
<keyword evidence="1" id="KW-0812">Transmembrane</keyword>
<reference evidence="2 3" key="1">
    <citation type="submission" date="2013-01" db="EMBL/GenBank/DDBJ databases">
        <authorList>
            <person name="Harkins D.M."/>
            <person name="Durkin A.S."/>
            <person name="Brinkac L.M."/>
            <person name="Haft D.H."/>
            <person name="Selengut J.D."/>
            <person name="Sanka R."/>
            <person name="DePew J."/>
            <person name="Purushe J."/>
            <person name="Matthias M.A."/>
            <person name="Vinetz J.M."/>
            <person name="Sutton G.G."/>
            <person name="Nierman W.C."/>
            <person name="Fouts D.E."/>
        </authorList>
    </citation>
    <scope>NUCLEOTIDE SEQUENCE [LARGE SCALE GENOMIC DNA]</scope>
    <source>
        <strain evidence="2 3">ZUN142</strain>
    </source>
</reference>
<evidence type="ECO:0000256" key="1">
    <source>
        <dbReference type="SAM" id="Phobius"/>
    </source>
</evidence>
<gene>
    <name evidence="2" type="ORF">LEP1GSC186_2481</name>
</gene>
<feature type="transmembrane region" description="Helical" evidence="1">
    <location>
        <begin position="442"/>
        <end position="461"/>
    </location>
</feature>
<organism evidence="2 3">
    <name type="scientific">Leptospira noguchii serovar Autumnalis str. ZUN142</name>
    <dbReference type="NCBI Taxonomy" id="1085540"/>
    <lineage>
        <taxon>Bacteria</taxon>
        <taxon>Pseudomonadati</taxon>
        <taxon>Spirochaetota</taxon>
        <taxon>Spirochaetia</taxon>
        <taxon>Leptospirales</taxon>
        <taxon>Leptospiraceae</taxon>
        <taxon>Leptospira</taxon>
    </lineage>
</organism>
<feature type="transmembrane region" description="Helical" evidence="1">
    <location>
        <begin position="78"/>
        <end position="99"/>
    </location>
</feature>
<keyword evidence="1" id="KW-1133">Transmembrane helix</keyword>
<feature type="transmembrane region" description="Helical" evidence="1">
    <location>
        <begin position="372"/>
        <end position="395"/>
    </location>
</feature>
<feature type="transmembrane region" description="Helical" evidence="1">
    <location>
        <begin position="186"/>
        <end position="207"/>
    </location>
</feature>
<sequence>MGFILLILSFCGYLIFLLRYSKWSTASLPLFIISTSISILFCSGFFGLLFITAHCLIGLGVLLGILSLFTMRNNLPQLFIRFFDPGLVIFFLLAFFFYIKVSRSLFSEWDEFSHWGFAAREMFFQNSFTTANSALSLKIYPPGTALFQYLLTKFIGWSEGNAYWAQSLLILSGVVALIEGMDWRKWIQIFATLSVAFILVFIFGYGLQSLYVDNILGLLCGASIVSGIRSKNTAQRTILRLLPILFILPIIKAVGLMLGIFAAIILICNQVLKTKNTFWLDGQIKRKVILGILFILFLIAPIISTQVWGWYAKKSGFNVIFKTSFSLSQIEKSFSSDHATERDQETIGNFKKAFSIKRLNPENIFQRFSKRLGYRLTVSKFFFFLICSSVGVIVLSKSRRKRKLVIIGLILMFICFVTYTFGLLIMYLYSFGDYEGTRLASFERYMGIIFIAWTIVIWGYLLQVKHEKKYSPLILQSIIFFYIIFLFPERLLQFTFFTPKTLPLRTEIRTFLSNVTPNIEDDKKVYIVWQNTTGFEPWILAYELLPRITSARSMGWSLGRPYYPGDIWTSDWTLQEWSDRLASYDFLLLASVDSFFWERYYSLFKVSPNLKNEKLFRIIKGNKKVELEAVRNLEFKN</sequence>
<comment type="caution">
    <text evidence="2">The sequence shown here is derived from an EMBL/GenBank/DDBJ whole genome shotgun (WGS) entry which is preliminary data.</text>
</comment>
<dbReference type="RefSeq" id="WP_004434470.1">
    <property type="nucleotide sequence ID" value="NZ_AHOP02000001.1"/>
</dbReference>
<dbReference type="Proteomes" id="UP000012153">
    <property type="component" value="Unassembled WGS sequence"/>
</dbReference>
<proteinExistence type="predicted"/>
<name>M6UES1_9LEPT</name>